<reference evidence="2" key="2">
    <citation type="submission" date="1998-04" db="EMBL/GenBank/DDBJ databases">
        <title>The sequence of A. thaliana F21E10.</title>
        <authorList>
            <person name="Davidson S."/>
            <person name="Rohlfing T."/>
            <person name="David M."/>
            <person name="O'Brian D."/>
        </authorList>
    </citation>
    <scope>NUCLEOTIDE SEQUENCE</scope>
</reference>
<dbReference type="Pfam" id="PF00078">
    <property type="entry name" value="RVT_1"/>
    <property type="match status" value="1"/>
</dbReference>
<dbReference type="Pfam" id="PF13966">
    <property type="entry name" value="zf-RVT"/>
    <property type="match status" value="1"/>
</dbReference>
<dbReference type="CDD" id="cd01650">
    <property type="entry name" value="RT_nLTR_like"/>
    <property type="match status" value="1"/>
</dbReference>
<dbReference type="PIR" id="T01191">
    <property type="entry name" value="T01191"/>
</dbReference>
<sequence>MEERKELWNDLRDHSDSPIIRSKPWIIFGDFNEILDMEEHSNSRENPVTTTGMRDFQMAVNHCSITDLAYHGPLFTWSNKRENDLIAKKLDRVLVNDVWLQSFPRSYSVFEAGGCSDHLRCRINLNVGAGAVVKGKRPFKFVNVITEMEHFIPTVESYWNETEAIFMSTSSLFRFSKKLKGLKPLLRNLGKERLGNLVKQTKEAFETLCQKQAMKMANPSPSSMQEENEAYAKWDHIAVLEEKFLKQRSKLHWLDIGDRNNKAFHRAVVAREAQNSIREIICHDGSVASQEEKIKTEAEHHFREFLQLIPNDFEGIAVEELQDLLPYRCSDSDKEMLTNHVSAEEIHKVVFSMPNDKSPGPDGYTAEFYKGAWNIIGAEFILAIQSFFAKGFLPKGINSTILALIPKKKEAKEMKDYRPISCCNVLYKVISKIIANRLKLVLPKFIVGNQSAFVKDRLLIENVLLATEIVKDYHKDSVSSRCALKIDISKAFDSVQWKFLINVLEAMNFPPEFTHWITLCITTASFSVQVNGELAGVFSSARELRQGCSLSPYLFVISMDVLSKMLDKAVGARQFGYHPKCRAIGLTHLSFADDLMILSDGKVRSIDGIVKVLYEFAKWSGLKISMEKSTMYLAGVQASVYQEIVQKFSFDVGKLPVRYLGLPLVSKRLTASDCLPLIEQLRKKIEAWTSRFLSFAGRLNLISSTLWSICNFWMAAFRLPRACIREIDKLCSAFLWSGTELSSNKAKVSWEAICKPKKEAWHKGVWFAHETPKHSFCVWLAIWNKLSTGQRMQHWNLQSSVGCVLCNNNLETRDHLFFSCAYTSGIWEALAKNLLQRSYTTDWQTIISYVSGQCHDRVSCFLARSVLQASVYTIWRERNGRRHGETPNPAARLIQWIDKHIRNMLSVIHQKGDKRYDKGLQMWFAYRS</sequence>
<dbReference type="PROSITE" id="PS50878">
    <property type="entry name" value="RT_POL"/>
    <property type="match status" value="1"/>
</dbReference>
<gene>
    <name evidence="2" type="primary">F21E10.5</name>
</gene>
<evidence type="ECO:0000259" key="1">
    <source>
        <dbReference type="PROSITE" id="PS50878"/>
    </source>
</evidence>
<dbReference type="PANTHER" id="PTHR33116:SF76">
    <property type="entry name" value="DUF4283 DOMAIN-CONTAINING PROTEIN"/>
    <property type="match status" value="1"/>
</dbReference>
<dbReference type="Gene3D" id="3.60.10.10">
    <property type="entry name" value="Endonuclease/exonuclease/phosphatase"/>
    <property type="match status" value="1"/>
</dbReference>
<dbReference type="InterPro" id="IPR000477">
    <property type="entry name" value="RT_dom"/>
</dbReference>
<reference key="4">
    <citation type="journal article" date="2000" name="Nature">
        <title>Sequence and analysis of chromosome 5 of the plant Arabidopsis thaliana.</title>
        <authorList>
            <consortium name="Kazusa DNA Research Institute"/>
            <consortium name="Cold Spring Harbor and Washington University in St Louis Sequencing Consortium"/>
            <consortium name="European Union Arabidopsis Genome Sequencing Consortium"/>
            <person name="Tabata S."/>
            <person name="Kaneko T."/>
            <person name="Nakamura Y."/>
            <person name="Kotani H."/>
            <person name="Kato T."/>
            <person name="Asamizu E."/>
            <person name="Miyajima N."/>
            <person name="Sasamoto S."/>
            <person name="Kimura T."/>
            <person name="Hosouchi T."/>
            <person name="Kawashima K."/>
            <person name="Kohara M."/>
            <person name="Matsumoto M."/>
            <person name="Matsuno A."/>
            <person name="Muraki A."/>
            <person name="Nakayama S."/>
            <person name="Nakazaki N."/>
            <person name="Naruo K."/>
            <person name="Okumura S."/>
            <person name="Shinpo S."/>
            <person name="Takeuchi C."/>
            <person name="Wada T."/>
            <person name="Watanabe A."/>
            <person name="Yamada M."/>
            <person name="Yasuda M."/>
            <person name="Sato S."/>
            <person name="de la Bastide M."/>
            <person name="Huang E."/>
            <person name="Spiegel L."/>
            <person name="Gnoj L."/>
            <person name="O'Shaughnessy A."/>
            <person name="Preston R."/>
            <person name="Habermann K."/>
            <person name="Murray J."/>
            <person name="Johnson D."/>
            <person name="Rohlfing T."/>
            <person name="Nelson J."/>
            <person name="Stoneking T."/>
            <person name="Pepin K."/>
            <person name="Spieth J."/>
            <person name="Sekhon M."/>
            <person name="Armstrong J."/>
            <person name="Becker M."/>
            <person name="Belter E."/>
            <person name="Cordum H."/>
            <person name="Cordes M."/>
            <person name="Courtney L."/>
            <person name="Courtney W."/>
            <person name="Dante M."/>
            <person name="Du H."/>
            <person name="Edwards J."/>
            <person name="Fryman J."/>
            <person name="Haakensen B."/>
            <person name="Lamar E."/>
            <person name="Latreille P."/>
            <person name="Leonard S."/>
            <person name="Meyer R."/>
            <person name="Mulvaney E."/>
            <person name="Ozersky P."/>
            <person name="Riley A."/>
            <person name="Strowmatt C."/>
            <person name="Wagner-McPherson C."/>
            <person name="Wollam A."/>
            <person name="Yoakum M."/>
            <person name="Bell M."/>
            <person name="Dedhia N."/>
            <person name="Parnell L."/>
            <person name="Shah R."/>
            <person name="Rodriguez M."/>
            <person name="See L.H."/>
            <person name="Vil D."/>
            <person name="Baker J."/>
            <person name="Kirchoff K."/>
            <person name="Toth K."/>
            <person name="King L."/>
            <person name="Bahret A."/>
            <person name="Miller B."/>
            <person name="Marra M."/>
            <person name="Martienssen R."/>
            <person name="McCombie W.R."/>
            <person name="Wilson R.K."/>
            <person name="Murphy G."/>
            <person name="Bancroft I."/>
            <person name="Volckaert G."/>
            <person name="Wambutt R."/>
            <person name="Dusterhoft A."/>
            <person name="Stiekema W."/>
            <person name="Pohl T."/>
            <person name="Entian K.D."/>
            <person name="Terryn N."/>
            <person name="Hartley N."/>
            <person name="Bent E."/>
            <person name="Johnson S."/>
            <person name="Langham S.A."/>
            <person name="McCullagh B."/>
            <person name="Robben J."/>
            <person name="Grymonprez B."/>
            <person name="Zimmermann W."/>
            <person name="Ramsperger U."/>
            <person name="Wedler H."/>
            <person name="Balke K."/>
            <person name="Wedler E."/>
            <person name="Peters S."/>
            <person name="van Staveren M."/>
            <person name="Dirkse W."/>
            <person name="Mooijman P."/>
            <person name="Lankhorst R.K."/>
            <person name="Weitzenegger T."/>
            <person name="Bothe G."/>
            <person name="Rose M."/>
            <person name="Hauf J."/>
            <person name="Berneiser S."/>
            <person name="Hempel S."/>
            <person name="Feldpausch M."/>
            <person name="Lamberth S."/>
            <person name="Villarroel R."/>
            <person name="Gielen J."/>
            <person name="Ardiles W."/>
            <person name="Bents O."/>
            <person name="Lemcke K."/>
            <person name="Kolesov G."/>
            <person name="Mayer K."/>
            <person name="Rudd S."/>
            <person name="Schoof H."/>
            <person name="Schueller C."/>
            <person name="Zaccaria P."/>
            <person name="Mewes H.W."/>
            <person name="Bevan M."/>
            <person name="Fransz P."/>
        </authorList>
    </citation>
    <scope>NUCLEOTIDE SEQUENCE [LARGE SCALE GENOMIC DNA]</scope>
    <source>
        <strain>cv. Columbia</strain>
    </source>
</reference>
<dbReference type="InterPro" id="IPR036691">
    <property type="entry name" value="Endo/exonu/phosph_ase_sf"/>
</dbReference>
<name>O65244_ARATH</name>
<dbReference type="InterPro" id="IPR043502">
    <property type="entry name" value="DNA/RNA_pol_sf"/>
</dbReference>
<dbReference type="AlphaFoldDB" id="O65244"/>
<reference evidence="2" key="3">
    <citation type="submission" date="1998-04" db="EMBL/GenBank/DDBJ databases">
        <authorList>
            <person name="Waterston R."/>
        </authorList>
    </citation>
    <scope>NUCLEOTIDE SEQUENCE</scope>
</reference>
<proteinExistence type="predicted"/>
<dbReference type="SUPFAM" id="SSF56219">
    <property type="entry name" value="DNase I-like"/>
    <property type="match status" value="1"/>
</dbReference>
<dbReference type="PANTHER" id="PTHR33116">
    <property type="entry name" value="REVERSE TRANSCRIPTASE ZINC-BINDING DOMAIN-CONTAINING PROTEIN-RELATED-RELATED"/>
    <property type="match status" value="1"/>
</dbReference>
<reference evidence="2" key="5">
    <citation type="submission" date="2001-05" db="EMBL/GenBank/DDBJ databases">
        <authorList>
            <person name="Wilson R."/>
        </authorList>
    </citation>
    <scope>NUCLEOTIDE SEQUENCE</scope>
</reference>
<accession>O65244</accession>
<dbReference type="EMBL" id="AF058914">
    <property type="protein sequence ID" value="AAC13599.1"/>
    <property type="molecule type" value="Genomic_DNA"/>
</dbReference>
<dbReference type="SUPFAM" id="SSF56672">
    <property type="entry name" value="DNA/RNA polymerases"/>
    <property type="match status" value="1"/>
</dbReference>
<feature type="domain" description="Reverse transcriptase" evidence="1">
    <location>
        <begin position="386"/>
        <end position="664"/>
    </location>
</feature>
<dbReference type="InterPro" id="IPR026960">
    <property type="entry name" value="RVT-Znf"/>
</dbReference>
<organism evidence="2">
    <name type="scientific">Arabidopsis thaliana</name>
    <name type="common">Mouse-ear cress</name>
    <dbReference type="NCBI Taxonomy" id="3702"/>
    <lineage>
        <taxon>Eukaryota</taxon>
        <taxon>Viridiplantae</taxon>
        <taxon>Streptophyta</taxon>
        <taxon>Embryophyta</taxon>
        <taxon>Tracheophyta</taxon>
        <taxon>Spermatophyta</taxon>
        <taxon>Magnoliopsida</taxon>
        <taxon>eudicotyledons</taxon>
        <taxon>Gunneridae</taxon>
        <taxon>Pentapetalae</taxon>
        <taxon>rosids</taxon>
        <taxon>malvids</taxon>
        <taxon>Brassicales</taxon>
        <taxon>Brassicaceae</taxon>
        <taxon>Camelineae</taxon>
        <taxon>Arabidopsis</taxon>
    </lineage>
</organism>
<evidence type="ECO:0000313" key="2">
    <source>
        <dbReference type="EMBL" id="AAC13599.1"/>
    </source>
</evidence>
<protein>
    <submittedName>
        <fullName evidence="2">F21E10.5 protein</fullName>
    </submittedName>
</protein>
<reference evidence="2" key="1">
    <citation type="submission" date="1998-04" db="EMBL/GenBank/DDBJ databases">
        <title>The A. thaliana Genome Sequencing Project.</title>
        <authorList>
            <person name="WashU"/>
        </authorList>
    </citation>
    <scope>NUCLEOTIDE SEQUENCE</scope>
</reference>